<dbReference type="SUPFAM" id="SSF53850">
    <property type="entry name" value="Periplasmic binding protein-like II"/>
    <property type="match status" value="1"/>
</dbReference>
<sequence length="325" mass="36307">MLLRRVGAQDPTREEAADMDLRHMRHFVAVAEELNFRRAADRLRMTQPPLSQSIRRLETDLGLKLLNRTKRSVELTEVGRAFLVQARRTLLQADFARKAALRAGEEASEIRISFMNAALYDILPRLVARHRERQPNVSLKLFEMPSPGQVEGLLSGDYDFGIILPGTPHTEHLDRLVIESTGFLAAVPDEWPIAQRDSVTLAELCKQPFIRPPERVDGRLTQPLALFEVIGMAPDIVQEVNQINTMLSLIGAGLGCGIVTASASHMHVRGVKFLTITDHPPDRYWQLQLVWNPDNFGTAAQAFLRMTKDLVSQGARAPATAKGAR</sequence>
<dbReference type="GO" id="GO:0003677">
    <property type="term" value="F:DNA binding"/>
    <property type="evidence" value="ECO:0007669"/>
    <property type="project" value="UniProtKB-KW"/>
</dbReference>
<dbReference type="PANTHER" id="PTHR30346:SF0">
    <property type="entry name" value="HCA OPERON TRANSCRIPTIONAL ACTIVATOR HCAR"/>
    <property type="match status" value="1"/>
</dbReference>
<reference evidence="6 7" key="1">
    <citation type="journal article" date="2012" name="J. Bacteriol.">
        <title>Genome sequence of benzo(a)pyrene-degrading bacterium Novosphingobium pentaromativorans US6-1.</title>
        <authorList>
            <person name="Luo Y.R."/>
            <person name="Kang S.G."/>
            <person name="Kim S.J."/>
            <person name="Kim M.R."/>
            <person name="Li N."/>
            <person name="Lee J.H."/>
            <person name="Kwon K.K."/>
        </authorList>
    </citation>
    <scope>NUCLEOTIDE SEQUENCE [LARGE SCALE GENOMIC DNA]</scope>
    <source>
        <strain evidence="6 7">US6-1</strain>
    </source>
</reference>
<dbReference type="InterPro" id="IPR000847">
    <property type="entry name" value="LysR_HTH_N"/>
</dbReference>
<protein>
    <recommendedName>
        <fullName evidence="5">HTH lysR-type domain-containing protein</fullName>
    </recommendedName>
</protein>
<dbReference type="Gene3D" id="3.40.190.10">
    <property type="entry name" value="Periplasmic binding protein-like II"/>
    <property type="match status" value="2"/>
</dbReference>
<dbReference type="Proteomes" id="UP000004030">
    <property type="component" value="Unassembled WGS sequence"/>
</dbReference>
<keyword evidence="4" id="KW-0804">Transcription</keyword>
<dbReference type="PROSITE" id="PS50931">
    <property type="entry name" value="HTH_LYSR"/>
    <property type="match status" value="1"/>
</dbReference>
<gene>
    <name evidence="6" type="ORF">NSU_0551</name>
</gene>
<evidence type="ECO:0000313" key="6">
    <source>
        <dbReference type="EMBL" id="EHJ62420.1"/>
    </source>
</evidence>
<dbReference type="InterPro" id="IPR036388">
    <property type="entry name" value="WH-like_DNA-bd_sf"/>
</dbReference>
<dbReference type="PRINTS" id="PR00039">
    <property type="entry name" value="HTHLYSR"/>
</dbReference>
<feature type="domain" description="HTH lysR-type" evidence="5">
    <location>
        <begin position="19"/>
        <end position="76"/>
    </location>
</feature>
<dbReference type="InterPro" id="IPR005119">
    <property type="entry name" value="LysR_subst-bd"/>
</dbReference>
<dbReference type="InterPro" id="IPR036390">
    <property type="entry name" value="WH_DNA-bd_sf"/>
</dbReference>
<evidence type="ECO:0000313" key="7">
    <source>
        <dbReference type="Proteomes" id="UP000004030"/>
    </source>
</evidence>
<comment type="similarity">
    <text evidence="1">Belongs to the LysR transcriptional regulatory family.</text>
</comment>
<dbReference type="GO" id="GO:0032993">
    <property type="term" value="C:protein-DNA complex"/>
    <property type="evidence" value="ECO:0007669"/>
    <property type="project" value="TreeGrafter"/>
</dbReference>
<organism evidence="6 7">
    <name type="scientific">Novosphingobium pentaromativorans US6-1</name>
    <dbReference type="NCBI Taxonomy" id="1088721"/>
    <lineage>
        <taxon>Bacteria</taxon>
        <taxon>Pseudomonadati</taxon>
        <taxon>Pseudomonadota</taxon>
        <taxon>Alphaproteobacteria</taxon>
        <taxon>Sphingomonadales</taxon>
        <taxon>Sphingomonadaceae</taxon>
        <taxon>Novosphingobium</taxon>
    </lineage>
</organism>
<comment type="caution">
    <text evidence="6">The sequence shown here is derived from an EMBL/GenBank/DDBJ whole genome shotgun (WGS) entry which is preliminary data.</text>
</comment>
<dbReference type="CDD" id="cd08414">
    <property type="entry name" value="PBP2_LTTR_aromatics_like"/>
    <property type="match status" value="1"/>
</dbReference>
<name>G6E880_9SPHN</name>
<evidence type="ECO:0000256" key="3">
    <source>
        <dbReference type="ARBA" id="ARBA00023125"/>
    </source>
</evidence>
<dbReference type="GO" id="GO:0003700">
    <property type="term" value="F:DNA-binding transcription factor activity"/>
    <property type="evidence" value="ECO:0007669"/>
    <property type="project" value="InterPro"/>
</dbReference>
<dbReference type="AlphaFoldDB" id="G6E880"/>
<keyword evidence="7" id="KW-1185">Reference proteome</keyword>
<dbReference type="Pfam" id="PF00126">
    <property type="entry name" value="HTH_1"/>
    <property type="match status" value="1"/>
</dbReference>
<keyword evidence="3" id="KW-0238">DNA-binding</keyword>
<evidence type="ECO:0000256" key="2">
    <source>
        <dbReference type="ARBA" id="ARBA00023015"/>
    </source>
</evidence>
<dbReference type="PANTHER" id="PTHR30346">
    <property type="entry name" value="TRANSCRIPTIONAL DUAL REGULATOR HCAR-RELATED"/>
    <property type="match status" value="1"/>
</dbReference>
<dbReference type="EMBL" id="AGFM01000008">
    <property type="protein sequence ID" value="EHJ62420.1"/>
    <property type="molecule type" value="Genomic_DNA"/>
</dbReference>
<dbReference type="PATRIC" id="fig|1088721.3.peg.542"/>
<keyword evidence="2" id="KW-0805">Transcription regulation</keyword>
<dbReference type="SUPFAM" id="SSF46785">
    <property type="entry name" value="Winged helix' DNA-binding domain"/>
    <property type="match status" value="1"/>
</dbReference>
<evidence type="ECO:0000259" key="5">
    <source>
        <dbReference type="PROSITE" id="PS50931"/>
    </source>
</evidence>
<evidence type="ECO:0000256" key="4">
    <source>
        <dbReference type="ARBA" id="ARBA00023163"/>
    </source>
</evidence>
<dbReference type="eggNOG" id="COG0583">
    <property type="taxonomic scope" value="Bacteria"/>
</dbReference>
<proteinExistence type="inferred from homology"/>
<dbReference type="Pfam" id="PF03466">
    <property type="entry name" value="LysR_substrate"/>
    <property type="match status" value="1"/>
</dbReference>
<evidence type="ECO:0000256" key="1">
    <source>
        <dbReference type="ARBA" id="ARBA00009437"/>
    </source>
</evidence>
<dbReference type="FunFam" id="1.10.10.10:FF:000001">
    <property type="entry name" value="LysR family transcriptional regulator"/>
    <property type="match status" value="1"/>
</dbReference>
<accession>G6E880</accession>
<dbReference type="Gene3D" id="1.10.10.10">
    <property type="entry name" value="Winged helix-like DNA-binding domain superfamily/Winged helix DNA-binding domain"/>
    <property type="match status" value="1"/>
</dbReference>